<evidence type="ECO:0000259" key="1">
    <source>
        <dbReference type="Pfam" id="PF12867"/>
    </source>
</evidence>
<keyword evidence="3" id="KW-1185">Reference proteome</keyword>
<dbReference type="RefSeq" id="WP_353541763.1">
    <property type="nucleotide sequence ID" value="NZ_BAABRN010000013.1"/>
</dbReference>
<proteinExistence type="predicted"/>
<evidence type="ECO:0000313" key="3">
    <source>
        <dbReference type="Proteomes" id="UP001458946"/>
    </source>
</evidence>
<dbReference type="Pfam" id="PF12867">
    <property type="entry name" value="DinB_2"/>
    <property type="match status" value="1"/>
</dbReference>
<dbReference type="Gene3D" id="1.20.120.450">
    <property type="entry name" value="dinb family like domain"/>
    <property type="match status" value="1"/>
</dbReference>
<dbReference type="Proteomes" id="UP001458946">
    <property type="component" value="Unassembled WGS sequence"/>
</dbReference>
<dbReference type="InterPro" id="IPR034660">
    <property type="entry name" value="DinB/YfiT-like"/>
</dbReference>
<gene>
    <name evidence="2" type="ORF">Dxin01_01531</name>
</gene>
<reference evidence="2 3" key="1">
    <citation type="submission" date="2024-02" db="EMBL/GenBank/DDBJ databases">
        <title>Deinococcus xinjiangensis NBRC 107630.</title>
        <authorList>
            <person name="Ichikawa N."/>
            <person name="Katano-Makiyama Y."/>
            <person name="Hidaka K."/>
        </authorList>
    </citation>
    <scope>NUCLEOTIDE SEQUENCE [LARGE SCALE GENOMIC DNA]</scope>
    <source>
        <strain evidence="2 3">NBRC 107630</strain>
    </source>
</reference>
<accession>A0ABP9V937</accession>
<dbReference type="InterPro" id="IPR024775">
    <property type="entry name" value="DinB-like"/>
</dbReference>
<protein>
    <recommendedName>
        <fullName evidence="1">DinB-like domain-containing protein</fullName>
    </recommendedName>
</protein>
<feature type="domain" description="DinB-like" evidence="1">
    <location>
        <begin position="20"/>
        <end position="146"/>
    </location>
</feature>
<name>A0ABP9V937_9DEIO</name>
<comment type="caution">
    <text evidence="2">The sequence shown here is derived from an EMBL/GenBank/DDBJ whole genome shotgun (WGS) entry which is preliminary data.</text>
</comment>
<dbReference type="SUPFAM" id="SSF109854">
    <property type="entry name" value="DinB/YfiT-like putative metalloenzymes"/>
    <property type="match status" value="1"/>
</dbReference>
<evidence type="ECO:0000313" key="2">
    <source>
        <dbReference type="EMBL" id="GAA5501792.1"/>
    </source>
</evidence>
<organism evidence="2 3">
    <name type="scientific">Deinococcus xinjiangensis</name>
    <dbReference type="NCBI Taxonomy" id="457454"/>
    <lineage>
        <taxon>Bacteria</taxon>
        <taxon>Thermotogati</taxon>
        <taxon>Deinococcota</taxon>
        <taxon>Deinococci</taxon>
        <taxon>Deinococcales</taxon>
        <taxon>Deinococcaceae</taxon>
        <taxon>Deinococcus</taxon>
    </lineage>
</organism>
<sequence>MPTDQALRGHIRALLTEPQAHATLDDVLAGFPLDRINERPQGLPYSAYELLWHLRFAQRDILNFVRDEQYHHVNWPDGYWPHTQQATKADWDAEIAAFKQDFADLLRLLDDPQIDLFSVVPSGDKQTWLREFLLVADHNAYHIGQLALLKRLLS</sequence>
<dbReference type="EMBL" id="BAABRN010000013">
    <property type="protein sequence ID" value="GAA5501792.1"/>
    <property type="molecule type" value="Genomic_DNA"/>
</dbReference>